<dbReference type="Gene3D" id="1.25.10.10">
    <property type="entry name" value="Leucine-rich Repeat Variant"/>
    <property type="match status" value="2"/>
</dbReference>
<sequence>MATADGHLEATAAAAVGIACAIAGRMPEFAVGDSEEAAALGDAVLRCLECPLRNVAETAVEYFETLSTVPVAERSPAFRAPMFGRLLPPLLRHARYPQSFTSWEECIDDDCDEFHRFRVVSGAVRTRALQAEPIGDPAILADVQHTSAFLAALFSGICTGNPPHPALATSVAQCVGDYATWFGRVPNAPLQAALQQLLAFMAVPQAAQSAATAFRNLWSQVEQEWQKLMVEGLARLVILLPASEAAAAGLQIAQAIVERITQIISQASGAPSSAAAAELAGRLRLLAVLLRYMETSSDAPAAAESVHPAMPLLQLANPTLEAVAGCAALQADKKVYNALCDVFQRILWADKALAAPLDGATGAAVDVRTSVYALADRFLLLSPEEFAATGTLLALGEHILPTVMAQEATAVRAALSFILHAVSPPSPKAQQVLRGQVEQWMSRCGEALVQALLFAACDTCPRHLLRMVAAPIRALLEDSTFREAAQRWIVHAASQPGLPDFASVARGEGTSDLLLGYEL</sequence>
<dbReference type="GeneID" id="17036491"/>
<dbReference type="AlphaFoldDB" id="I0YJN7"/>
<dbReference type="eggNOG" id="ENOG502SAZ8">
    <property type="taxonomic scope" value="Eukaryota"/>
</dbReference>
<dbReference type="GO" id="GO:0005634">
    <property type="term" value="C:nucleus"/>
    <property type="evidence" value="ECO:0007669"/>
    <property type="project" value="UniProtKB-SubCell"/>
</dbReference>
<dbReference type="KEGG" id="csl:COCSUDRAFT_60267"/>
<dbReference type="SUPFAM" id="SSF48371">
    <property type="entry name" value="ARM repeat"/>
    <property type="match status" value="1"/>
</dbReference>
<proteinExistence type="predicted"/>
<reference evidence="1 2" key="1">
    <citation type="journal article" date="2012" name="Genome Biol.">
        <title>The genome of the polar eukaryotic microalga coccomyxa subellipsoidea reveals traits of cold adaptation.</title>
        <authorList>
            <person name="Blanc G."/>
            <person name="Agarkova I."/>
            <person name="Grimwood J."/>
            <person name="Kuo A."/>
            <person name="Brueggeman A."/>
            <person name="Dunigan D."/>
            <person name="Gurnon J."/>
            <person name="Ladunga I."/>
            <person name="Lindquist E."/>
            <person name="Lucas S."/>
            <person name="Pangilinan J."/>
            <person name="Proschold T."/>
            <person name="Salamov A."/>
            <person name="Schmutz J."/>
            <person name="Weeks D."/>
            <person name="Yamada T."/>
            <person name="Claverie J.M."/>
            <person name="Grigoriev I."/>
            <person name="Van Etten J."/>
            <person name="Lomsadze A."/>
            <person name="Borodovsky M."/>
        </authorList>
    </citation>
    <scope>NUCLEOTIDE SEQUENCE [LARGE SCALE GENOMIC DNA]</scope>
    <source>
        <strain evidence="1 2">C-169</strain>
    </source>
</reference>
<dbReference type="PANTHER" id="PTHR12363:SF54">
    <property type="entry name" value="NUCLEAR TRANSPORT RECEPTOR"/>
    <property type="match status" value="1"/>
</dbReference>
<dbReference type="RefSeq" id="XP_005643150.1">
    <property type="nucleotide sequence ID" value="XM_005643093.1"/>
</dbReference>
<dbReference type="OrthoDB" id="512138at2759"/>
<dbReference type="PANTHER" id="PTHR12363">
    <property type="entry name" value="TRANSPORTIN 3 AND IMPORTIN 13"/>
    <property type="match status" value="1"/>
</dbReference>
<dbReference type="GO" id="GO:0006606">
    <property type="term" value="P:protein import into nucleus"/>
    <property type="evidence" value="ECO:0007669"/>
    <property type="project" value="TreeGrafter"/>
</dbReference>
<dbReference type="InterPro" id="IPR051345">
    <property type="entry name" value="Importin_beta-like_NTR"/>
</dbReference>
<name>I0YJN7_COCSC</name>
<dbReference type="InterPro" id="IPR011989">
    <property type="entry name" value="ARM-like"/>
</dbReference>
<protein>
    <submittedName>
        <fullName evidence="1">Uncharacterized protein</fullName>
    </submittedName>
</protein>
<gene>
    <name evidence="1" type="ORF">COCSUDRAFT_60267</name>
</gene>
<evidence type="ECO:0000313" key="1">
    <source>
        <dbReference type="EMBL" id="EIE18606.1"/>
    </source>
</evidence>
<comment type="caution">
    <text evidence="1">The sequence shown here is derived from an EMBL/GenBank/DDBJ whole genome shotgun (WGS) entry which is preliminary data.</text>
</comment>
<organism evidence="1 2">
    <name type="scientific">Coccomyxa subellipsoidea (strain C-169)</name>
    <name type="common">Green microalga</name>
    <dbReference type="NCBI Taxonomy" id="574566"/>
    <lineage>
        <taxon>Eukaryota</taxon>
        <taxon>Viridiplantae</taxon>
        <taxon>Chlorophyta</taxon>
        <taxon>core chlorophytes</taxon>
        <taxon>Trebouxiophyceae</taxon>
        <taxon>Trebouxiophyceae incertae sedis</taxon>
        <taxon>Coccomyxaceae</taxon>
        <taxon>Coccomyxa</taxon>
        <taxon>Coccomyxa subellipsoidea</taxon>
    </lineage>
</organism>
<dbReference type="EMBL" id="AGSI01000023">
    <property type="protein sequence ID" value="EIE18606.1"/>
    <property type="molecule type" value="Genomic_DNA"/>
</dbReference>
<dbReference type="GO" id="GO:0005737">
    <property type="term" value="C:cytoplasm"/>
    <property type="evidence" value="ECO:0007669"/>
    <property type="project" value="TreeGrafter"/>
</dbReference>
<accession>I0YJN7</accession>
<dbReference type="InterPro" id="IPR016024">
    <property type="entry name" value="ARM-type_fold"/>
</dbReference>
<dbReference type="Proteomes" id="UP000007264">
    <property type="component" value="Unassembled WGS sequence"/>
</dbReference>
<keyword evidence="2" id="KW-1185">Reference proteome</keyword>
<evidence type="ECO:0000313" key="2">
    <source>
        <dbReference type="Proteomes" id="UP000007264"/>
    </source>
</evidence>